<reference evidence="2" key="1">
    <citation type="submission" date="2022-05" db="EMBL/GenBank/DDBJ databases">
        <authorList>
            <person name="Tuo L."/>
        </authorList>
    </citation>
    <scope>NUCLEOTIDE SEQUENCE</scope>
    <source>
        <strain evidence="2">BSK12Z-4</strain>
    </source>
</reference>
<dbReference type="InterPro" id="IPR038765">
    <property type="entry name" value="Papain-like_cys_pep_sf"/>
</dbReference>
<evidence type="ECO:0000256" key="1">
    <source>
        <dbReference type="SAM" id="MobiDB-lite"/>
    </source>
</evidence>
<dbReference type="Gene3D" id="3.90.1720.10">
    <property type="entry name" value="endopeptidase domain like (from Nostoc punctiforme)"/>
    <property type="match status" value="1"/>
</dbReference>
<sequence length="299" mass="32758">MAASIGFGAQPGGATETAPDAWASQFTNADEAQSWLSRQSLLTGISAEEIALRMIKQTSDAADEIADLPTGSLQLESRPSPGMSDEELIAFRASSRIIRQHERVTQTARGTTTTSTTEEDPVNPDSTTFEAEDGALAASRGDSGESDTTYVTMEDGAYRGDIFYYPSYSAGINHGHVGMFRWKGTVIEAANKKLGVRKIKTSDRKVPEGETYYYYIGSGSAKSFERQEAAADWANGKDGSDYRPWYETENKFFVAPFNCSQLIWAAYGKQSIWLDSNGGDYVWPANIVNDDKAHPYQIV</sequence>
<dbReference type="Proteomes" id="UP001139485">
    <property type="component" value="Unassembled WGS sequence"/>
</dbReference>
<comment type="caution">
    <text evidence="2">The sequence shown here is derived from an EMBL/GenBank/DDBJ whole genome shotgun (WGS) entry which is preliminary data.</text>
</comment>
<evidence type="ECO:0000313" key="2">
    <source>
        <dbReference type="EMBL" id="MCM0622742.1"/>
    </source>
</evidence>
<feature type="region of interest" description="Disordered" evidence="1">
    <location>
        <begin position="101"/>
        <end position="129"/>
    </location>
</feature>
<dbReference type="RefSeq" id="WP_250828909.1">
    <property type="nucleotide sequence ID" value="NZ_JAMOIL010000046.1"/>
</dbReference>
<accession>A0A9X2DC96</accession>
<organism evidence="2 3">
    <name type="scientific">Nocardioides bruguierae</name>
    <dbReference type="NCBI Taxonomy" id="2945102"/>
    <lineage>
        <taxon>Bacteria</taxon>
        <taxon>Bacillati</taxon>
        <taxon>Actinomycetota</taxon>
        <taxon>Actinomycetes</taxon>
        <taxon>Propionibacteriales</taxon>
        <taxon>Nocardioidaceae</taxon>
        <taxon>Nocardioides</taxon>
    </lineage>
</organism>
<gene>
    <name evidence="2" type="ORF">M8330_20840</name>
</gene>
<proteinExistence type="predicted"/>
<keyword evidence="3" id="KW-1185">Reference proteome</keyword>
<name>A0A9X2DC96_9ACTN</name>
<protein>
    <submittedName>
        <fullName evidence="2">Uncharacterized protein</fullName>
    </submittedName>
</protein>
<dbReference type="EMBL" id="JAMOIL010000046">
    <property type="protein sequence ID" value="MCM0622742.1"/>
    <property type="molecule type" value="Genomic_DNA"/>
</dbReference>
<dbReference type="SUPFAM" id="SSF54001">
    <property type="entry name" value="Cysteine proteinases"/>
    <property type="match status" value="1"/>
</dbReference>
<evidence type="ECO:0000313" key="3">
    <source>
        <dbReference type="Proteomes" id="UP001139485"/>
    </source>
</evidence>
<feature type="compositionally biased region" description="Low complexity" evidence="1">
    <location>
        <begin position="105"/>
        <end position="116"/>
    </location>
</feature>
<dbReference type="AlphaFoldDB" id="A0A9X2DC96"/>